<name>A0AAV6UHD3_9ARAC</name>
<dbReference type="SUPFAM" id="SSF57997">
    <property type="entry name" value="Tropomyosin"/>
    <property type="match status" value="1"/>
</dbReference>
<feature type="coiled-coil region" evidence="2">
    <location>
        <begin position="833"/>
        <end position="914"/>
    </location>
</feature>
<dbReference type="Proteomes" id="UP000827092">
    <property type="component" value="Unassembled WGS sequence"/>
</dbReference>
<comment type="caution">
    <text evidence="4">The sequence shown here is derived from an EMBL/GenBank/DDBJ whole genome shotgun (WGS) entry which is preliminary data.</text>
</comment>
<dbReference type="GO" id="GO:0005856">
    <property type="term" value="C:cytoskeleton"/>
    <property type="evidence" value="ECO:0007669"/>
    <property type="project" value="TreeGrafter"/>
</dbReference>
<proteinExistence type="predicted"/>
<feature type="coiled-coil region" evidence="2">
    <location>
        <begin position="321"/>
        <end position="362"/>
    </location>
</feature>
<feature type="coiled-coil region" evidence="2">
    <location>
        <begin position="664"/>
        <end position="782"/>
    </location>
</feature>
<protein>
    <submittedName>
        <fullName evidence="4">Uncharacterized protein</fullName>
    </submittedName>
</protein>
<evidence type="ECO:0000256" key="3">
    <source>
        <dbReference type="SAM" id="MobiDB-lite"/>
    </source>
</evidence>
<feature type="coiled-coil region" evidence="2">
    <location>
        <begin position="398"/>
        <end position="586"/>
    </location>
</feature>
<dbReference type="Gene3D" id="1.10.287.1490">
    <property type="match status" value="1"/>
</dbReference>
<feature type="region of interest" description="Disordered" evidence="3">
    <location>
        <begin position="1"/>
        <end position="66"/>
    </location>
</feature>
<gene>
    <name evidence="4" type="ORF">JTE90_005622</name>
</gene>
<keyword evidence="1 2" id="KW-0175">Coiled coil</keyword>
<evidence type="ECO:0000256" key="2">
    <source>
        <dbReference type="SAM" id="Coils"/>
    </source>
</evidence>
<feature type="compositionally biased region" description="Basic and acidic residues" evidence="3">
    <location>
        <begin position="28"/>
        <end position="49"/>
    </location>
</feature>
<dbReference type="PANTHER" id="PTHR32083">
    <property type="entry name" value="CILIA AND FLAGELLA-ASSOCIATED PROTEIN 58-RELATED"/>
    <property type="match status" value="1"/>
</dbReference>
<reference evidence="4 5" key="1">
    <citation type="journal article" date="2022" name="Nat. Ecol. Evol.">
        <title>A masculinizing supergene underlies an exaggerated male reproductive morph in a spider.</title>
        <authorList>
            <person name="Hendrickx F."/>
            <person name="De Corte Z."/>
            <person name="Sonet G."/>
            <person name="Van Belleghem S.M."/>
            <person name="Kostlbacher S."/>
            <person name="Vangestel C."/>
        </authorList>
    </citation>
    <scope>NUCLEOTIDE SEQUENCE [LARGE SCALE GENOMIC DNA]</scope>
    <source>
        <strain evidence="4">W744_W776</strain>
    </source>
</reference>
<evidence type="ECO:0000313" key="4">
    <source>
        <dbReference type="EMBL" id="KAG8183634.1"/>
    </source>
</evidence>
<keyword evidence="5" id="KW-1185">Reference proteome</keyword>
<sequence length="938" mass="109308">MNENKNSSNDQSPVKIPPADPNVDNIDDIAKESESKEDSKQPIEQEEKSAGGQATDPKSVSEKDNVAPSFRSVALQMLDKEHSWLREVESKSLSMDKPLISKVQFVTLSNNYKKFIDDLQDKNIEKTEITSQFTNLFNKFRICFVGQQRLQNKVYELQAMMSIEDSNTKKLKSHLFDLQDRGEGLQAQVEHLKKQVKQRDQEKADLLMEMSDLKVDLKRAQEHLDEQQSDFELTKNSADGDDYTSELEQKIYNLVDELKNIKSELNFSKEREVIFQDRLSQADQDKATLKTEMSGVKSDIQRQISLKEKFEAMVIEGEQKMEKEAEVVNHLMEEVAELKAELETSKSDYQALQKEFGQIQKEFDGISTNFVKAQRDVAIREERLKLLGAEKDTLMFEIKDGQKESKSLKVDLATANREQKEFARKISLLENNIKALEQEKDTQTNELAILHMRNEALEDEHKESQRELKELTKEREGLTLKVVRLEKIIVDLRSDIKTETENFKSVNKELKSSNLTIKELRESLKHQEQTKERIAAEVLELKQIISELKQENKVVELHVAESEKTINQLRQKLEDQITKYKKLADDKEFYRKSVADSKGIIEQQSDKLKMLDKYVEQLKSYNLASEDKQKKLQIQNQNTSKQLGLANESFKQEKKQTEYLTAKLIFKDNDMQSLRKQIAVLEKNIHDHQRKLKNVTDEKDAIGNKLREKDELISAKSEKVSKLEQDSASMKKDLEDKESEVKLLKIQLSEVQHRRELLESQVESLQNVKEDLLKAKSEIQKKDLLAKGLETEMQRPRNMHRWRILEGTDPDRSQLITKNQTLQKQMAKNDELLLAMETDLRQKEATIAKLREMLQRRMDDTLGDKLTDCRHELKARTTKLKCLTAENNMYENLVKKYRDENTALNDQLRKYKMMEFKNSTKKHVDKKDPMRVKLPPLR</sequence>
<dbReference type="EMBL" id="JAFNEN010000412">
    <property type="protein sequence ID" value="KAG8183634.1"/>
    <property type="molecule type" value="Genomic_DNA"/>
</dbReference>
<evidence type="ECO:0000256" key="1">
    <source>
        <dbReference type="ARBA" id="ARBA00023054"/>
    </source>
</evidence>
<evidence type="ECO:0000313" key="5">
    <source>
        <dbReference type="Proteomes" id="UP000827092"/>
    </source>
</evidence>
<feature type="region of interest" description="Disordered" evidence="3">
    <location>
        <begin position="919"/>
        <end position="938"/>
    </location>
</feature>
<dbReference type="PANTHER" id="PTHR32083:SF0">
    <property type="entry name" value="CILIA AND FLAGELLA-ASSOCIATED PROTEIN 58"/>
    <property type="match status" value="1"/>
</dbReference>
<dbReference type="AlphaFoldDB" id="A0AAV6UHD3"/>
<feature type="compositionally biased region" description="Polar residues" evidence="3">
    <location>
        <begin position="1"/>
        <end position="12"/>
    </location>
</feature>
<accession>A0AAV6UHD3</accession>
<organism evidence="4 5">
    <name type="scientific">Oedothorax gibbosus</name>
    <dbReference type="NCBI Taxonomy" id="931172"/>
    <lineage>
        <taxon>Eukaryota</taxon>
        <taxon>Metazoa</taxon>
        <taxon>Ecdysozoa</taxon>
        <taxon>Arthropoda</taxon>
        <taxon>Chelicerata</taxon>
        <taxon>Arachnida</taxon>
        <taxon>Araneae</taxon>
        <taxon>Araneomorphae</taxon>
        <taxon>Entelegynae</taxon>
        <taxon>Araneoidea</taxon>
        <taxon>Linyphiidae</taxon>
        <taxon>Erigoninae</taxon>
        <taxon>Oedothorax</taxon>
    </lineage>
</organism>
<feature type="coiled-coil region" evidence="2">
    <location>
        <begin position="175"/>
        <end position="264"/>
    </location>
</feature>